<dbReference type="FunFam" id="3.30.160.60:FF:002090">
    <property type="entry name" value="Zinc finger protein 473"/>
    <property type="match status" value="1"/>
</dbReference>
<dbReference type="InterPro" id="IPR050758">
    <property type="entry name" value="Znf_C2H2-type"/>
</dbReference>
<keyword evidence="3" id="KW-0479">Metal-binding</keyword>
<keyword evidence="7" id="KW-0805">Transcription regulation</keyword>
<evidence type="ECO:0000313" key="15">
    <source>
        <dbReference type="Proteomes" id="UP000694621"/>
    </source>
</evidence>
<reference evidence="14" key="1">
    <citation type="submission" date="2025-08" db="UniProtKB">
        <authorList>
            <consortium name="Ensembl"/>
        </authorList>
    </citation>
    <scope>IDENTIFICATION</scope>
</reference>
<keyword evidence="6" id="KW-0862">Zinc</keyword>
<evidence type="ECO:0000256" key="5">
    <source>
        <dbReference type="ARBA" id="ARBA00022771"/>
    </source>
</evidence>
<protein>
    <recommendedName>
        <fullName evidence="13">C2H2-type domain-containing protein</fullName>
    </recommendedName>
</protein>
<name>A0A8B9H158_ASTMX</name>
<evidence type="ECO:0000256" key="1">
    <source>
        <dbReference type="ARBA" id="ARBA00004123"/>
    </source>
</evidence>
<dbReference type="GO" id="GO:0008270">
    <property type="term" value="F:zinc ion binding"/>
    <property type="evidence" value="ECO:0007669"/>
    <property type="project" value="UniProtKB-KW"/>
</dbReference>
<dbReference type="SMART" id="SM00355">
    <property type="entry name" value="ZnF_C2H2"/>
    <property type="match status" value="8"/>
</dbReference>
<sequence>MFYVQLKQCRIGRTGDQKLEDVPYLPPLLKTEPNSRTQKRPDGLNVPCGLKNESVEPSYCAYATGLKTPSPDASSLSLQCYTQPEAQDISGLITEDAPQPSTSLSLQGHGNPRSEDSLDSELSGGDPGGLQHSGVKSELVSADCSDGEQDEVKTCLVRLVDCKETLAVDDGIVKQEVEEKVDGYLESSVADVAVQAGMVKSGGPPVPDVGAYDTGTGPMIVLRRPPPNFVPDEHLNMDLMDTDMCSCFWCGKRFPSPSMLRIHLSTHECTGDGPPTPTTSPEKVLQLQIPVKDKLYPCIHCGKTFTDLSHCKSHEKIHTSEGPYRCSQCSASFAFLYGLQNHQKEHTEEPSSIPKPYQCSFCPKQFATRATLIIHRRVHTGERPYQCFFCDQTFTRSDRLKEHIRIHTGEKPYQCNSCGKQFSQSASFRTHQRIHTGEKPYSCSTCGKQFSDLTGLRTHERQHTGEKPYHCFQCGKSFAQASNLRAHHKRHEMEQNPLVFPV</sequence>
<feature type="domain" description="C2H2-type" evidence="13">
    <location>
        <begin position="296"/>
        <end position="323"/>
    </location>
</feature>
<organism evidence="14 15">
    <name type="scientific">Astyanax mexicanus</name>
    <name type="common">Blind cave fish</name>
    <name type="synonym">Astyanax fasciatus mexicanus</name>
    <dbReference type="NCBI Taxonomy" id="7994"/>
    <lineage>
        <taxon>Eukaryota</taxon>
        <taxon>Metazoa</taxon>
        <taxon>Chordata</taxon>
        <taxon>Craniata</taxon>
        <taxon>Vertebrata</taxon>
        <taxon>Euteleostomi</taxon>
        <taxon>Actinopterygii</taxon>
        <taxon>Neopterygii</taxon>
        <taxon>Teleostei</taxon>
        <taxon>Ostariophysi</taxon>
        <taxon>Characiformes</taxon>
        <taxon>Characoidei</taxon>
        <taxon>Acestrorhamphidae</taxon>
        <taxon>Acestrorhamphinae</taxon>
        <taxon>Astyanax</taxon>
    </lineage>
</organism>
<keyword evidence="9" id="KW-0804">Transcription</keyword>
<evidence type="ECO:0000256" key="3">
    <source>
        <dbReference type="ARBA" id="ARBA00022723"/>
    </source>
</evidence>
<evidence type="ECO:0000259" key="13">
    <source>
        <dbReference type="PROSITE" id="PS50157"/>
    </source>
</evidence>
<dbReference type="FunFam" id="3.30.160.60:FF:001480">
    <property type="entry name" value="Si:cabz01071911.3"/>
    <property type="match status" value="1"/>
</dbReference>
<dbReference type="Ensembl" id="ENSAMXT00005003584.1">
    <property type="protein sequence ID" value="ENSAMXP00005003133.1"/>
    <property type="gene ID" value="ENSAMXG00005001968.1"/>
</dbReference>
<dbReference type="InterPro" id="IPR036236">
    <property type="entry name" value="Znf_C2H2_sf"/>
</dbReference>
<accession>A0A8B9H158</accession>
<dbReference type="FunFam" id="3.30.160.60:FF:000512">
    <property type="entry name" value="zinc finger protein 197 isoform X1"/>
    <property type="match status" value="1"/>
</dbReference>
<proteinExistence type="inferred from homology"/>
<feature type="domain" description="C2H2-type" evidence="13">
    <location>
        <begin position="357"/>
        <end position="384"/>
    </location>
</feature>
<feature type="domain" description="C2H2-type" evidence="13">
    <location>
        <begin position="413"/>
        <end position="440"/>
    </location>
</feature>
<evidence type="ECO:0000256" key="6">
    <source>
        <dbReference type="ARBA" id="ARBA00022833"/>
    </source>
</evidence>
<dbReference type="InterPro" id="IPR013087">
    <property type="entry name" value="Znf_C2H2_type"/>
</dbReference>
<dbReference type="GO" id="GO:0005634">
    <property type="term" value="C:nucleus"/>
    <property type="evidence" value="ECO:0007669"/>
    <property type="project" value="UniProtKB-SubCell"/>
</dbReference>
<dbReference type="Pfam" id="PF13912">
    <property type="entry name" value="zf-C2H2_6"/>
    <property type="match status" value="2"/>
</dbReference>
<evidence type="ECO:0000256" key="10">
    <source>
        <dbReference type="ARBA" id="ARBA00023242"/>
    </source>
</evidence>
<dbReference type="Proteomes" id="UP000694621">
    <property type="component" value="Unplaced"/>
</dbReference>
<evidence type="ECO:0000256" key="9">
    <source>
        <dbReference type="ARBA" id="ARBA00023163"/>
    </source>
</evidence>
<keyword evidence="4" id="KW-0677">Repeat</keyword>
<feature type="domain" description="C2H2-type" evidence="13">
    <location>
        <begin position="324"/>
        <end position="351"/>
    </location>
</feature>
<feature type="region of interest" description="Disordered" evidence="12">
    <location>
        <begin position="95"/>
        <end position="134"/>
    </location>
</feature>
<dbReference type="PANTHER" id="PTHR23234">
    <property type="entry name" value="ZNF44 PROTEIN"/>
    <property type="match status" value="1"/>
</dbReference>
<dbReference type="PANTHER" id="PTHR23234:SF10">
    <property type="entry name" value="RIKEN CDNA 6720489N17 GENE-RELATED"/>
    <property type="match status" value="1"/>
</dbReference>
<feature type="domain" description="C2H2-type" evidence="13">
    <location>
        <begin position="469"/>
        <end position="496"/>
    </location>
</feature>
<feature type="domain" description="C2H2-type" evidence="13">
    <location>
        <begin position="385"/>
        <end position="412"/>
    </location>
</feature>
<evidence type="ECO:0000256" key="8">
    <source>
        <dbReference type="ARBA" id="ARBA00023125"/>
    </source>
</evidence>
<dbReference type="Pfam" id="PF00096">
    <property type="entry name" value="zf-C2H2"/>
    <property type="match status" value="3"/>
</dbReference>
<dbReference type="FunFam" id="3.30.160.60:FF:000100">
    <property type="entry name" value="Zinc finger 45-like"/>
    <property type="match status" value="1"/>
</dbReference>
<dbReference type="PROSITE" id="PS00028">
    <property type="entry name" value="ZINC_FINGER_C2H2_1"/>
    <property type="match status" value="8"/>
</dbReference>
<dbReference type="FunFam" id="3.30.160.60:FF:000358">
    <property type="entry name" value="zinc finger protein 24"/>
    <property type="match status" value="2"/>
</dbReference>
<evidence type="ECO:0000256" key="11">
    <source>
        <dbReference type="PROSITE-ProRule" id="PRU00042"/>
    </source>
</evidence>
<dbReference type="GO" id="GO:0003677">
    <property type="term" value="F:DNA binding"/>
    <property type="evidence" value="ECO:0007669"/>
    <property type="project" value="UniProtKB-KW"/>
</dbReference>
<feature type="compositionally biased region" description="Polar residues" evidence="12">
    <location>
        <begin position="99"/>
        <end position="108"/>
    </location>
</feature>
<feature type="domain" description="C2H2-type" evidence="13">
    <location>
        <begin position="245"/>
        <end position="267"/>
    </location>
</feature>
<evidence type="ECO:0000256" key="12">
    <source>
        <dbReference type="SAM" id="MobiDB-lite"/>
    </source>
</evidence>
<comment type="subcellular location">
    <subcellularLocation>
        <location evidence="1">Nucleus</location>
    </subcellularLocation>
</comment>
<evidence type="ECO:0000256" key="2">
    <source>
        <dbReference type="ARBA" id="ARBA00006991"/>
    </source>
</evidence>
<evidence type="ECO:0000313" key="14">
    <source>
        <dbReference type="Ensembl" id="ENSAMXP00005003133.1"/>
    </source>
</evidence>
<dbReference type="SUPFAM" id="SSF57667">
    <property type="entry name" value="beta-beta-alpha zinc fingers"/>
    <property type="match status" value="5"/>
</dbReference>
<evidence type="ECO:0000256" key="4">
    <source>
        <dbReference type="ARBA" id="ARBA00022737"/>
    </source>
</evidence>
<dbReference type="PROSITE" id="PS50157">
    <property type="entry name" value="ZINC_FINGER_C2H2_2"/>
    <property type="match status" value="8"/>
</dbReference>
<feature type="region of interest" description="Disordered" evidence="12">
    <location>
        <begin position="28"/>
        <end position="48"/>
    </location>
</feature>
<evidence type="ECO:0000256" key="7">
    <source>
        <dbReference type="ARBA" id="ARBA00023015"/>
    </source>
</evidence>
<feature type="domain" description="C2H2-type" evidence="13">
    <location>
        <begin position="441"/>
        <end position="468"/>
    </location>
</feature>
<keyword evidence="5 11" id="KW-0863">Zinc-finger</keyword>
<dbReference type="AlphaFoldDB" id="A0A8B9H158"/>
<dbReference type="Gene3D" id="3.30.160.60">
    <property type="entry name" value="Classic Zinc Finger"/>
    <property type="match status" value="7"/>
</dbReference>
<dbReference type="Pfam" id="PF13465">
    <property type="entry name" value="zf-H2C2_2"/>
    <property type="match status" value="1"/>
</dbReference>
<comment type="similarity">
    <text evidence="2">Belongs to the krueppel C2H2-type zinc-finger protein family.</text>
</comment>
<keyword evidence="10" id="KW-0539">Nucleus</keyword>
<keyword evidence="8" id="KW-0238">DNA-binding</keyword>